<comment type="cofactor">
    <cofactor evidence="1">
        <name>FAD</name>
        <dbReference type="ChEBI" id="CHEBI:57692"/>
    </cofactor>
</comment>
<keyword evidence="6" id="KW-0503">Monooxygenase</keyword>
<keyword evidence="10" id="KW-1185">Reference proteome</keyword>
<reference evidence="9 10" key="1">
    <citation type="journal article" date="2018" name="Nat. Ecol. Evol.">
        <title>Genomic signatures of mitonuclear coevolution across populations of Tigriopus californicus.</title>
        <authorList>
            <person name="Barreto F.S."/>
            <person name="Watson E.T."/>
            <person name="Lima T.G."/>
            <person name="Willett C.S."/>
            <person name="Edmands S."/>
            <person name="Li W."/>
            <person name="Burton R.S."/>
        </authorList>
    </citation>
    <scope>NUCLEOTIDE SEQUENCE [LARGE SCALE GENOMIC DNA]</scope>
    <source>
        <strain evidence="9 10">San Diego</strain>
    </source>
</reference>
<evidence type="ECO:0000313" key="10">
    <source>
        <dbReference type="Proteomes" id="UP000318571"/>
    </source>
</evidence>
<evidence type="ECO:0000256" key="3">
    <source>
        <dbReference type="ARBA" id="ARBA00022827"/>
    </source>
</evidence>
<comment type="caution">
    <text evidence="9">The sequence shown here is derived from an EMBL/GenBank/DDBJ whole genome shotgun (WGS) entry which is preliminary data.</text>
</comment>
<dbReference type="EMBL" id="VCGU01000003">
    <property type="protein sequence ID" value="TRY78087.1"/>
    <property type="molecule type" value="Genomic_DNA"/>
</dbReference>
<keyword evidence="7" id="KW-0812">Transmembrane</keyword>
<dbReference type="STRING" id="6832.A0A553PK81"/>
<evidence type="ECO:0000256" key="6">
    <source>
        <dbReference type="ARBA" id="ARBA00023033"/>
    </source>
</evidence>
<evidence type="ECO:0000256" key="7">
    <source>
        <dbReference type="SAM" id="Phobius"/>
    </source>
</evidence>
<evidence type="ECO:0000256" key="2">
    <source>
        <dbReference type="ARBA" id="ARBA00022630"/>
    </source>
</evidence>
<evidence type="ECO:0000256" key="5">
    <source>
        <dbReference type="ARBA" id="ARBA00023002"/>
    </source>
</evidence>
<keyword evidence="7" id="KW-0472">Membrane</keyword>
<evidence type="ECO:0000259" key="8">
    <source>
        <dbReference type="Pfam" id="PF01494"/>
    </source>
</evidence>
<protein>
    <recommendedName>
        <fullName evidence="8">FAD-binding domain-containing protein</fullName>
    </recommendedName>
</protein>
<dbReference type="PRINTS" id="PR00420">
    <property type="entry name" value="RNGMNOXGNASE"/>
</dbReference>
<evidence type="ECO:0000256" key="4">
    <source>
        <dbReference type="ARBA" id="ARBA00022857"/>
    </source>
</evidence>
<accession>A0A553PK81</accession>
<proteinExistence type="predicted"/>
<dbReference type="InterPro" id="IPR002938">
    <property type="entry name" value="FAD-bd"/>
</dbReference>
<dbReference type="InterPro" id="IPR036188">
    <property type="entry name" value="FAD/NAD-bd_sf"/>
</dbReference>
<feature type="transmembrane region" description="Helical" evidence="7">
    <location>
        <begin position="264"/>
        <end position="287"/>
    </location>
</feature>
<dbReference type="GO" id="GO:0004502">
    <property type="term" value="F:kynurenine 3-monooxygenase activity"/>
    <property type="evidence" value="ECO:0007669"/>
    <property type="project" value="TreeGrafter"/>
</dbReference>
<dbReference type="AlphaFoldDB" id="A0A553PK81"/>
<dbReference type="GO" id="GO:0005741">
    <property type="term" value="C:mitochondrial outer membrane"/>
    <property type="evidence" value="ECO:0007669"/>
    <property type="project" value="TreeGrafter"/>
</dbReference>
<keyword evidence="7" id="KW-1133">Transmembrane helix</keyword>
<evidence type="ECO:0000313" key="9">
    <source>
        <dbReference type="EMBL" id="TRY78087.1"/>
    </source>
</evidence>
<dbReference type="Proteomes" id="UP000318571">
    <property type="component" value="Chromosome 11"/>
</dbReference>
<dbReference type="GO" id="GO:0071949">
    <property type="term" value="F:FAD binding"/>
    <property type="evidence" value="ECO:0007669"/>
    <property type="project" value="InterPro"/>
</dbReference>
<dbReference type="GO" id="GO:0070189">
    <property type="term" value="P:kynurenine metabolic process"/>
    <property type="evidence" value="ECO:0007669"/>
    <property type="project" value="TreeGrafter"/>
</dbReference>
<dbReference type="PANTHER" id="PTHR46028">
    <property type="entry name" value="KYNURENINE 3-MONOOXYGENASE"/>
    <property type="match status" value="1"/>
</dbReference>
<dbReference type="SUPFAM" id="SSF51905">
    <property type="entry name" value="FAD/NAD(P)-binding domain"/>
    <property type="match status" value="1"/>
</dbReference>
<organism evidence="9 10">
    <name type="scientific">Tigriopus californicus</name>
    <name type="common">Marine copepod</name>
    <dbReference type="NCBI Taxonomy" id="6832"/>
    <lineage>
        <taxon>Eukaryota</taxon>
        <taxon>Metazoa</taxon>
        <taxon>Ecdysozoa</taxon>
        <taxon>Arthropoda</taxon>
        <taxon>Crustacea</taxon>
        <taxon>Multicrustacea</taxon>
        <taxon>Hexanauplia</taxon>
        <taxon>Copepoda</taxon>
        <taxon>Harpacticoida</taxon>
        <taxon>Harpacticidae</taxon>
        <taxon>Tigriopus</taxon>
    </lineage>
</organism>
<dbReference type="PANTHER" id="PTHR46028:SF2">
    <property type="entry name" value="KYNURENINE 3-MONOOXYGENASE"/>
    <property type="match status" value="1"/>
</dbReference>
<keyword evidence="5" id="KW-0560">Oxidoreductase</keyword>
<sequence>MVLGCDGAFSNVRKALMRKTRFDFSQEYIPHAYLELCIPPTQGGEFAMPPNYLHIWPRGNFMMIALPNQDKSFTVTLFMPFETFDAITDDTSLLDFFLANFPDSIPLIGQARLIEDYFNIKPSPLVSIKCSPYNYQDKVLILGDAAHAMVPFYGQGMNCGMEDVLILDQYLDKYPQSRLKAFEEYSRTRNIDAKAMCDLAMYNYIEMRDLVAKPSFWIRKRLDSFLHWLMPTSWVPLYTSVTFSRMRYHQCIANRNWQDQTLSGLASVFLCLSGGSVVALCVLSAFVRNPHWLERLQWLREPLAVFPQRVLR</sequence>
<keyword evidence="4" id="KW-0521">NADP</keyword>
<dbReference type="Pfam" id="PF01494">
    <property type="entry name" value="FAD_binding_3"/>
    <property type="match status" value="1"/>
</dbReference>
<gene>
    <name evidence="9" type="ORF">TCAL_16724</name>
</gene>
<keyword evidence="2" id="KW-0285">Flavoprotein</keyword>
<evidence type="ECO:0000256" key="1">
    <source>
        <dbReference type="ARBA" id="ARBA00001974"/>
    </source>
</evidence>
<feature type="transmembrane region" description="Helical" evidence="7">
    <location>
        <begin position="225"/>
        <end position="244"/>
    </location>
</feature>
<feature type="domain" description="FAD-binding" evidence="8">
    <location>
        <begin position="2"/>
        <end position="196"/>
    </location>
</feature>
<dbReference type="Gene3D" id="3.50.50.60">
    <property type="entry name" value="FAD/NAD(P)-binding domain"/>
    <property type="match status" value="1"/>
</dbReference>
<keyword evidence="3" id="KW-0274">FAD</keyword>
<dbReference type="OMA" id="HQCIANR"/>
<name>A0A553PK81_TIGCA</name>